<reference evidence="2" key="1">
    <citation type="submission" date="2020-05" db="EMBL/GenBank/DDBJ databases">
        <title>Mycena genomes resolve the evolution of fungal bioluminescence.</title>
        <authorList>
            <person name="Tsai I.J."/>
        </authorList>
    </citation>
    <scope>NUCLEOTIDE SEQUENCE</scope>
    <source>
        <strain evidence="2">CCC161011</strain>
    </source>
</reference>
<dbReference type="InterPro" id="IPR002347">
    <property type="entry name" value="SDR_fam"/>
</dbReference>
<comment type="caution">
    <text evidence="2">The sequence shown here is derived from an EMBL/GenBank/DDBJ whole genome shotgun (WGS) entry which is preliminary data.</text>
</comment>
<organism evidence="2 3">
    <name type="scientific">Mycena venus</name>
    <dbReference type="NCBI Taxonomy" id="2733690"/>
    <lineage>
        <taxon>Eukaryota</taxon>
        <taxon>Fungi</taxon>
        <taxon>Dikarya</taxon>
        <taxon>Basidiomycota</taxon>
        <taxon>Agaricomycotina</taxon>
        <taxon>Agaricomycetes</taxon>
        <taxon>Agaricomycetidae</taxon>
        <taxon>Agaricales</taxon>
        <taxon>Marasmiineae</taxon>
        <taxon>Mycenaceae</taxon>
        <taxon>Mycena</taxon>
    </lineage>
</organism>
<accession>A0A8H6Y547</accession>
<proteinExistence type="predicted"/>
<dbReference type="Proteomes" id="UP000620124">
    <property type="component" value="Unassembled WGS sequence"/>
</dbReference>
<dbReference type="SUPFAM" id="SSF51735">
    <property type="entry name" value="NAD(P)-binding Rossmann-fold domains"/>
    <property type="match status" value="1"/>
</dbReference>
<protein>
    <submittedName>
        <fullName evidence="2">Short chain dehydrogenase sol3</fullName>
    </submittedName>
</protein>
<evidence type="ECO:0000313" key="3">
    <source>
        <dbReference type="Proteomes" id="UP000620124"/>
    </source>
</evidence>
<gene>
    <name evidence="2" type="ORF">MVEN_01124600</name>
</gene>
<dbReference type="PRINTS" id="PR00081">
    <property type="entry name" value="GDHRDH"/>
</dbReference>
<dbReference type="EMBL" id="JACAZI010000008">
    <property type="protein sequence ID" value="KAF7354360.1"/>
    <property type="molecule type" value="Genomic_DNA"/>
</dbReference>
<evidence type="ECO:0000256" key="1">
    <source>
        <dbReference type="ARBA" id="ARBA00023002"/>
    </source>
</evidence>
<evidence type="ECO:0000313" key="2">
    <source>
        <dbReference type="EMBL" id="KAF7354360.1"/>
    </source>
</evidence>
<sequence length="291" mass="31742">MQPTMSAAFKAQTSKQAPVVKADLTGKTVCVLGANTGIGFQSTKHFAAMNPTKIILACRSETRGREAVQRLRDETGYTKGELQILDLADFASTKQFADRLEQEGGRLDILIANAASEPRKFITTKDGWESTLHINHLGTSLTVLRLLPTLLRTAKDNGTLSRIVVVSSDLHYNVTIAPEVRTRPGSILQTLSSAEFLQPLRRIQEQYAVTKLLNVFFARALNAHLGPSAPIIVDAVNPGYCVSELRRNVSGFTNIMLKLLDATVALTAEEGSRRLVWAALGMPSKEDALRG</sequence>
<dbReference type="OrthoDB" id="542013at2759"/>
<dbReference type="PANTHER" id="PTHR43157">
    <property type="entry name" value="PHOSPHATIDYLINOSITOL-GLYCAN BIOSYNTHESIS CLASS F PROTEIN-RELATED"/>
    <property type="match status" value="1"/>
</dbReference>
<keyword evidence="1" id="KW-0560">Oxidoreductase</keyword>
<dbReference type="AlphaFoldDB" id="A0A8H6Y547"/>
<keyword evidence="3" id="KW-1185">Reference proteome</keyword>
<dbReference type="Pfam" id="PF00106">
    <property type="entry name" value="adh_short"/>
    <property type="match status" value="1"/>
</dbReference>
<name>A0A8H6Y547_9AGAR</name>
<dbReference type="InterPro" id="IPR036291">
    <property type="entry name" value="NAD(P)-bd_dom_sf"/>
</dbReference>
<dbReference type="GO" id="GO:0016491">
    <property type="term" value="F:oxidoreductase activity"/>
    <property type="evidence" value="ECO:0007669"/>
    <property type="project" value="UniProtKB-KW"/>
</dbReference>
<dbReference type="Gene3D" id="3.40.50.720">
    <property type="entry name" value="NAD(P)-binding Rossmann-like Domain"/>
    <property type="match status" value="1"/>
</dbReference>
<dbReference type="PANTHER" id="PTHR43157:SF31">
    <property type="entry name" value="PHOSPHATIDYLINOSITOL-GLYCAN BIOSYNTHESIS CLASS F PROTEIN"/>
    <property type="match status" value="1"/>
</dbReference>